<keyword evidence="3" id="KW-1185">Reference proteome</keyword>
<feature type="region of interest" description="Disordered" evidence="1">
    <location>
        <begin position="165"/>
        <end position="229"/>
    </location>
</feature>
<evidence type="ECO:0000256" key="1">
    <source>
        <dbReference type="SAM" id="MobiDB-lite"/>
    </source>
</evidence>
<name>A0A4Z2FD79_9TELE</name>
<comment type="caution">
    <text evidence="2">The sequence shown here is derived from an EMBL/GenBank/DDBJ whole genome shotgun (WGS) entry which is preliminary data.</text>
</comment>
<gene>
    <name evidence="2" type="ORF">EYF80_051115</name>
</gene>
<evidence type="ECO:0000313" key="2">
    <source>
        <dbReference type="EMBL" id="TNN38724.1"/>
    </source>
</evidence>
<dbReference type="EMBL" id="SRLO01001346">
    <property type="protein sequence ID" value="TNN38724.1"/>
    <property type="molecule type" value="Genomic_DNA"/>
</dbReference>
<accession>A0A4Z2FD79</accession>
<reference evidence="2 3" key="1">
    <citation type="submission" date="2019-03" db="EMBL/GenBank/DDBJ databases">
        <title>First draft genome of Liparis tanakae, snailfish: a comprehensive survey of snailfish specific genes.</title>
        <authorList>
            <person name="Kim W."/>
            <person name="Song I."/>
            <person name="Jeong J.-H."/>
            <person name="Kim D."/>
            <person name="Kim S."/>
            <person name="Ryu S."/>
            <person name="Song J.Y."/>
            <person name="Lee S.K."/>
        </authorList>
    </citation>
    <scope>NUCLEOTIDE SEQUENCE [LARGE SCALE GENOMIC DNA]</scope>
    <source>
        <tissue evidence="2">Muscle</tissue>
    </source>
</reference>
<proteinExistence type="predicted"/>
<sequence length="229" mass="24925">MYISSQVDVVEVPDVQVDVVEVPDMQVDVVEVPDVQVDVVEVPTVQVDVVRCAPPAPPWRLVRAGASDLDRHRLTNWFSDHMTLARRPPSRDRTSTRVYLPGRAGGAGRVTHLVSERADGARRGVPVQKQLGLEGLQVGQVDRRTRSHWGDKDRMIYTHTHNIIRTRSLGNPEENGRSDGGGDADGYHGDEALAAAAAGERTREGVLPAADDGITGRRSPVRGLRGVSP</sequence>
<evidence type="ECO:0000313" key="3">
    <source>
        <dbReference type="Proteomes" id="UP000314294"/>
    </source>
</evidence>
<organism evidence="2 3">
    <name type="scientific">Liparis tanakae</name>
    <name type="common">Tanaka's snailfish</name>
    <dbReference type="NCBI Taxonomy" id="230148"/>
    <lineage>
        <taxon>Eukaryota</taxon>
        <taxon>Metazoa</taxon>
        <taxon>Chordata</taxon>
        <taxon>Craniata</taxon>
        <taxon>Vertebrata</taxon>
        <taxon>Euteleostomi</taxon>
        <taxon>Actinopterygii</taxon>
        <taxon>Neopterygii</taxon>
        <taxon>Teleostei</taxon>
        <taxon>Neoteleostei</taxon>
        <taxon>Acanthomorphata</taxon>
        <taxon>Eupercaria</taxon>
        <taxon>Perciformes</taxon>
        <taxon>Cottioidei</taxon>
        <taxon>Cottales</taxon>
        <taxon>Liparidae</taxon>
        <taxon>Liparis</taxon>
    </lineage>
</organism>
<dbReference type="AlphaFoldDB" id="A0A4Z2FD79"/>
<dbReference type="Proteomes" id="UP000314294">
    <property type="component" value="Unassembled WGS sequence"/>
</dbReference>
<protein>
    <submittedName>
        <fullName evidence="2">Uncharacterized protein</fullName>
    </submittedName>
</protein>